<dbReference type="OrthoDB" id="9786619at2"/>
<evidence type="ECO:0000256" key="1">
    <source>
        <dbReference type="ARBA" id="ARBA00005495"/>
    </source>
</evidence>
<gene>
    <name evidence="6" type="ORF">SAMN04488136_13566</name>
</gene>
<comment type="similarity">
    <text evidence="1">Belongs to the Gfa family.</text>
</comment>
<dbReference type="SUPFAM" id="SSF51316">
    <property type="entry name" value="Mss4-like"/>
    <property type="match status" value="1"/>
</dbReference>
<proteinExistence type="inferred from homology"/>
<dbReference type="AlphaFoldDB" id="A0A1G8GAK7"/>
<keyword evidence="4" id="KW-0456">Lyase</keyword>
<dbReference type="STRING" id="861298.SAMN04488136_13566"/>
<evidence type="ECO:0000256" key="2">
    <source>
        <dbReference type="ARBA" id="ARBA00022723"/>
    </source>
</evidence>
<dbReference type="GO" id="GO:0016846">
    <property type="term" value="F:carbon-sulfur lyase activity"/>
    <property type="evidence" value="ECO:0007669"/>
    <property type="project" value="InterPro"/>
</dbReference>
<dbReference type="EMBL" id="FNDD01000035">
    <property type="protein sequence ID" value="SDH91320.1"/>
    <property type="molecule type" value="Genomic_DNA"/>
</dbReference>
<organism evidence="6 7">
    <name type="scientific">Vibrio xiamenensis</name>
    <dbReference type="NCBI Taxonomy" id="861298"/>
    <lineage>
        <taxon>Bacteria</taxon>
        <taxon>Pseudomonadati</taxon>
        <taxon>Pseudomonadota</taxon>
        <taxon>Gammaproteobacteria</taxon>
        <taxon>Vibrionales</taxon>
        <taxon>Vibrionaceae</taxon>
        <taxon>Vibrio</taxon>
    </lineage>
</organism>
<dbReference type="RefSeq" id="WP_093278928.1">
    <property type="nucleotide sequence ID" value="NZ_FNDD01000035.1"/>
</dbReference>
<reference evidence="6 7" key="1">
    <citation type="submission" date="2016-10" db="EMBL/GenBank/DDBJ databases">
        <authorList>
            <person name="de Groot N.N."/>
        </authorList>
    </citation>
    <scope>NUCLEOTIDE SEQUENCE [LARGE SCALE GENOMIC DNA]</scope>
    <source>
        <strain evidence="6 7">CGMCC 1.10228</strain>
    </source>
</reference>
<dbReference type="Pfam" id="PF04828">
    <property type="entry name" value="GFA"/>
    <property type="match status" value="1"/>
</dbReference>
<dbReference type="Proteomes" id="UP000198854">
    <property type="component" value="Unassembled WGS sequence"/>
</dbReference>
<evidence type="ECO:0000259" key="5">
    <source>
        <dbReference type="PROSITE" id="PS51891"/>
    </source>
</evidence>
<dbReference type="InterPro" id="IPR011057">
    <property type="entry name" value="Mss4-like_sf"/>
</dbReference>
<feature type="domain" description="CENP-V/GFA" evidence="5">
    <location>
        <begin position="5"/>
        <end position="121"/>
    </location>
</feature>
<accession>A0A1G8GAK7</accession>
<evidence type="ECO:0000313" key="7">
    <source>
        <dbReference type="Proteomes" id="UP000198854"/>
    </source>
</evidence>
<dbReference type="PROSITE" id="PS51891">
    <property type="entry name" value="CENP_V_GFA"/>
    <property type="match status" value="1"/>
</dbReference>
<dbReference type="PANTHER" id="PTHR33337">
    <property type="entry name" value="GFA DOMAIN-CONTAINING PROTEIN"/>
    <property type="match status" value="1"/>
</dbReference>
<dbReference type="Gene3D" id="3.90.1590.10">
    <property type="entry name" value="glutathione-dependent formaldehyde- activating enzyme (gfa)"/>
    <property type="match status" value="1"/>
</dbReference>
<evidence type="ECO:0000256" key="3">
    <source>
        <dbReference type="ARBA" id="ARBA00022833"/>
    </source>
</evidence>
<keyword evidence="2" id="KW-0479">Metal-binding</keyword>
<keyword evidence="3" id="KW-0862">Zinc</keyword>
<dbReference type="InterPro" id="IPR006913">
    <property type="entry name" value="CENP-V/GFA"/>
</dbReference>
<dbReference type="PANTHER" id="PTHR33337:SF40">
    <property type="entry name" value="CENP-V_GFA DOMAIN-CONTAINING PROTEIN-RELATED"/>
    <property type="match status" value="1"/>
</dbReference>
<evidence type="ECO:0000313" key="6">
    <source>
        <dbReference type="EMBL" id="SDH91320.1"/>
    </source>
</evidence>
<protein>
    <submittedName>
        <fullName evidence="6">Uncharacterized conserved protein</fullName>
    </submittedName>
</protein>
<name>A0A1G8GAK7_9VIBR</name>
<dbReference type="GO" id="GO:0046872">
    <property type="term" value="F:metal ion binding"/>
    <property type="evidence" value="ECO:0007669"/>
    <property type="project" value="UniProtKB-KW"/>
</dbReference>
<sequence>MNNTITGGCVCGAVQFSVQDEFIHFFLCHCEQCRKMTGSAHASNLFTRIDNIQWLKGESSVRRYDHPTRTFSQAFCLHCGSGLPFVSKSGKALIVPAGSLDSEPAKTPEAQIFCAEQTEWHKAGMQSPKFRGFVE</sequence>
<evidence type="ECO:0000256" key="4">
    <source>
        <dbReference type="ARBA" id="ARBA00023239"/>
    </source>
</evidence>
<keyword evidence="7" id="KW-1185">Reference proteome</keyword>